<keyword evidence="3" id="KW-1185">Reference proteome</keyword>
<proteinExistence type="predicted"/>
<name>A0A2G4YSK8_9PROT</name>
<reference evidence="2 3" key="1">
    <citation type="submission" date="2017-10" db="EMBL/GenBank/DDBJ databases">
        <title>Frigbacter circumglobatus gen. nov. sp. nov., isolated from sediment cultured in situ.</title>
        <authorList>
            <person name="Zhao Z."/>
        </authorList>
    </citation>
    <scope>NUCLEOTIDE SEQUENCE [LARGE SCALE GENOMIC DNA]</scope>
    <source>
        <strain evidence="2 3">ZYL</strain>
    </source>
</reference>
<comment type="caution">
    <text evidence="2">The sequence shown here is derived from an EMBL/GenBank/DDBJ whole genome shotgun (WGS) entry which is preliminary data.</text>
</comment>
<sequence length="661" mass="75253">MKQDKSRKRGVRACRIKLQKALSESDLDRKTQVALANRIADEEELDAAPKDLVNKIFRQYPVDPQSLERVARALRVDAQNLYLEGDSFRPSVPPEYGDPHPLQDQKGALKNIILHPLSLVLAFLLLSAFTYWHIIAGRPAIMCQINESLHPLKTAPNRLGIVIGRFANDPENIGQRRLTASFLNDPKLSPYISVLQSCDRPSLTVPGDITARLHEIRQKGQEKLARSSAHILLWGQLNGQNLQIRFISTREDTGPVTFDIKGKPTQISETYLEIPLSLDQPETTLPDIKRAVLELISTKTPALQETRRNAMHSYKTSLDWLRASILSDRNVKRSINPKTDPQLWALINGQLCYRQRLLGDFDSDVTLYREAEQSCRDALDVRARKDFPRDWATLKINHSAVLTRLHLYAESPATSREYLYQAENLLHQAGEVVERQSMPQLWALQQRNLGAVFMRLGELSNGDEAETYFNRGLETMQAALTVLRPEYQPVDWAMTQQNICGSLYRKGYNQGKEGIALVQLAIDHCTEALRWLDPKQSPLTWAMVQNNLAVSKAIFSQLEQKPDKLVQAISDFKEAQRIYTRKDFPANWAEVEINLGELTCNLARLRKDPTQLDRAIAHAEQALEVVMQKKLNRYQRYLEGQLKNYKACQSLEMDACKCSPS</sequence>
<dbReference type="SUPFAM" id="SSF48452">
    <property type="entry name" value="TPR-like"/>
    <property type="match status" value="1"/>
</dbReference>
<keyword evidence="1" id="KW-1133">Transmembrane helix</keyword>
<dbReference type="RefSeq" id="WP_099472135.1">
    <property type="nucleotide sequence ID" value="NZ_CP041025.1"/>
</dbReference>
<accession>A0A2G4YSK8</accession>
<feature type="transmembrane region" description="Helical" evidence="1">
    <location>
        <begin position="112"/>
        <end position="134"/>
    </location>
</feature>
<protein>
    <recommendedName>
        <fullName evidence="4">HTH cro/C1-type domain-containing protein</fullName>
    </recommendedName>
</protein>
<gene>
    <name evidence="2" type="ORF">CRD36_07525</name>
</gene>
<dbReference type="InterPro" id="IPR011990">
    <property type="entry name" value="TPR-like_helical_dom_sf"/>
</dbReference>
<keyword evidence="1" id="KW-0472">Membrane</keyword>
<evidence type="ECO:0000256" key="1">
    <source>
        <dbReference type="SAM" id="Phobius"/>
    </source>
</evidence>
<evidence type="ECO:0000313" key="2">
    <source>
        <dbReference type="EMBL" id="PHZ85247.1"/>
    </source>
</evidence>
<dbReference type="Proteomes" id="UP000229730">
    <property type="component" value="Unassembled WGS sequence"/>
</dbReference>
<evidence type="ECO:0000313" key="3">
    <source>
        <dbReference type="Proteomes" id="UP000229730"/>
    </source>
</evidence>
<dbReference type="AlphaFoldDB" id="A0A2G4YSK8"/>
<evidence type="ECO:0008006" key="4">
    <source>
        <dbReference type="Google" id="ProtNLM"/>
    </source>
</evidence>
<dbReference type="OrthoDB" id="433986at2"/>
<dbReference type="InParanoid" id="A0A2G4YSK8"/>
<dbReference type="EMBL" id="PDEM01000016">
    <property type="protein sequence ID" value="PHZ85247.1"/>
    <property type="molecule type" value="Genomic_DNA"/>
</dbReference>
<dbReference type="Gene3D" id="1.25.40.10">
    <property type="entry name" value="Tetratricopeptide repeat domain"/>
    <property type="match status" value="1"/>
</dbReference>
<organism evidence="2 3">
    <name type="scientific">Paremcibacter congregatus</name>
    <dbReference type="NCBI Taxonomy" id="2043170"/>
    <lineage>
        <taxon>Bacteria</taxon>
        <taxon>Pseudomonadati</taxon>
        <taxon>Pseudomonadota</taxon>
        <taxon>Alphaproteobacteria</taxon>
        <taxon>Emcibacterales</taxon>
        <taxon>Emcibacteraceae</taxon>
        <taxon>Paremcibacter</taxon>
    </lineage>
</organism>
<keyword evidence="1" id="KW-0812">Transmembrane</keyword>